<keyword evidence="4" id="KW-1185">Reference proteome</keyword>
<name>A0AAD7K066_9AGAR</name>
<feature type="compositionally biased region" description="Basic and acidic residues" evidence="2">
    <location>
        <begin position="278"/>
        <end position="291"/>
    </location>
</feature>
<feature type="coiled-coil region" evidence="1">
    <location>
        <begin position="338"/>
        <end position="365"/>
    </location>
</feature>
<keyword evidence="1" id="KW-0175">Coiled coil</keyword>
<dbReference type="EMBL" id="JARKIB010000012">
    <property type="protein sequence ID" value="KAJ7774082.1"/>
    <property type="molecule type" value="Genomic_DNA"/>
</dbReference>
<evidence type="ECO:0000313" key="4">
    <source>
        <dbReference type="Proteomes" id="UP001215598"/>
    </source>
</evidence>
<evidence type="ECO:0000313" key="3">
    <source>
        <dbReference type="EMBL" id="KAJ7774082.1"/>
    </source>
</evidence>
<gene>
    <name evidence="3" type="ORF">B0H16DRAFT_1450885</name>
</gene>
<proteinExistence type="predicted"/>
<dbReference type="Proteomes" id="UP001215598">
    <property type="component" value="Unassembled WGS sequence"/>
</dbReference>
<accession>A0AAD7K066</accession>
<protein>
    <submittedName>
        <fullName evidence="3">Uncharacterized protein</fullName>
    </submittedName>
</protein>
<feature type="region of interest" description="Disordered" evidence="2">
    <location>
        <begin position="277"/>
        <end position="310"/>
    </location>
</feature>
<evidence type="ECO:0000256" key="2">
    <source>
        <dbReference type="SAM" id="MobiDB-lite"/>
    </source>
</evidence>
<evidence type="ECO:0000256" key="1">
    <source>
        <dbReference type="SAM" id="Coils"/>
    </source>
</evidence>
<sequence>MPKPSQNGIIKGFSVDDRKFRSCSAGLFPSPAFGGIGRWEVNKRRGNQYYLVTTKDKAYVFTDHRHNHGHPERRSKRLEVLPDSGPVAAQSLTTYIRGAQFHPWIPPAKRIPPPANIDHVNHLTLPKVGARKSAREHVKPSAVRKPKALSSSNKKIFVLARYLEDQISCSDFALICCCTSILKSINCYPNGTYTWDIKLTSSERHFFHSLKQLQHPLNLLSYMHPPPNPAQSTAEDKALKRDAEAMKHHGVPVTPKLEQWLAHYKTPRRAALYARVAARKDRDVKSPDRRKSPNPPKIPSAQRRAARKKRMDDFAEAHRCAIANSLKRPIPPPCHPAVERLRVARVEAQEAMQKEARRVAEREAERVKGEARVNNFLSFYASGKKNRGY</sequence>
<dbReference type="AlphaFoldDB" id="A0AAD7K066"/>
<organism evidence="3 4">
    <name type="scientific">Mycena metata</name>
    <dbReference type="NCBI Taxonomy" id="1033252"/>
    <lineage>
        <taxon>Eukaryota</taxon>
        <taxon>Fungi</taxon>
        <taxon>Dikarya</taxon>
        <taxon>Basidiomycota</taxon>
        <taxon>Agaricomycotina</taxon>
        <taxon>Agaricomycetes</taxon>
        <taxon>Agaricomycetidae</taxon>
        <taxon>Agaricales</taxon>
        <taxon>Marasmiineae</taxon>
        <taxon>Mycenaceae</taxon>
        <taxon>Mycena</taxon>
    </lineage>
</organism>
<comment type="caution">
    <text evidence="3">The sequence shown here is derived from an EMBL/GenBank/DDBJ whole genome shotgun (WGS) entry which is preliminary data.</text>
</comment>
<reference evidence="3" key="1">
    <citation type="submission" date="2023-03" db="EMBL/GenBank/DDBJ databases">
        <title>Massive genome expansion in bonnet fungi (Mycena s.s.) driven by repeated elements and novel gene families across ecological guilds.</title>
        <authorList>
            <consortium name="Lawrence Berkeley National Laboratory"/>
            <person name="Harder C.B."/>
            <person name="Miyauchi S."/>
            <person name="Viragh M."/>
            <person name="Kuo A."/>
            <person name="Thoen E."/>
            <person name="Andreopoulos B."/>
            <person name="Lu D."/>
            <person name="Skrede I."/>
            <person name="Drula E."/>
            <person name="Henrissat B."/>
            <person name="Morin E."/>
            <person name="Kohler A."/>
            <person name="Barry K."/>
            <person name="LaButti K."/>
            <person name="Morin E."/>
            <person name="Salamov A."/>
            <person name="Lipzen A."/>
            <person name="Mereny Z."/>
            <person name="Hegedus B."/>
            <person name="Baldrian P."/>
            <person name="Stursova M."/>
            <person name="Weitz H."/>
            <person name="Taylor A."/>
            <person name="Grigoriev I.V."/>
            <person name="Nagy L.G."/>
            <person name="Martin F."/>
            <person name="Kauserud H."/>
        </authorList>
    </citation>
    <scope>NUCLEOTIDE SEQUENCE</scope>
    <source>
        <strain evidence="3">CBHHK182m</strain>
    </source>
</reference>